<feature type="binding site" evidence="7">
    <location>
        <position position="66"/>
    </location>
    <ligand>
        <name>Zn(2+)</name>
        <dbReference type="ChEBI" id="CHEBI:29105"/>
        <label>2</label>
    </ligand>
</feature>
<evidence type="ECO:0000256" key="2">
    <source>
        <dbReference type="ARBA" id="ARBA00004963"/>
    </source>
</evidence>
<dbReference type="AlphaFoldDB" id="E0TCQ0"/>
<dbReference type="EMBL" id="CP002156">
    <property type="protein sequence ID" value="ADM08639.1"/>
    <property type="molecule type" value="Genomic_DNA"/>
</dbReference>
<evidence type="ECO:0000256" key="7">
    <source>
        <dbReference type="HAMAP-Rule" id="MF_01374"/>
    </source>
</evidence>
<evidence type="ECO:0000256" key="4">
    <source>
        <dbReference type="ARBA" id="ARBA00022723"/>
    </source>
</evidence>
<dbReference type="PIRSF" id="PIRSF005457">
    <property type="entry name" value="Glx"/>
    <property type="match status" value="1"/>
</dbReference>
<dbReference type="InterPro" id="IPR050110">
    <property type="entry name" value="Glyoxalase_II_hydrolase"/>
</dbReference>
<sequence>MECRFSSLIVDQFPCLSDNYGFLLHDTRTGLTATVDTPQHTAITERLTERGWSLDIILNTHWHFDHTGGNLALKKHFGCEIIGPEAEGDRIPGRDRAIKDGDRLTFGESPVEVIGTPGHTKGHVIFYFPEEGIAFVGDTLFSLGCGRLFEGDPAQMWQSLSRLRALPEDTVLFCAHEYSAANARFALSLGLDNSALTARAAAIFAARDRDEPTVPIKLGDEKAANPFLRADDPALAAAIGCPNAAPAEVFGEVRARKDRF</sequence>
<dbReference type="eggNOG" id="COG0491">
    <property type="taxonomic scope" value="Bacteria"/>
</dbReference>
<evidence type="ECO:0000256" key="3">
    <source>
        <dbReference type="ARBA" id="ARBA00006759"/>
    </source>
</evidence>
<reference evidence="10" key="1">
    <citation type="submission" date="2010-08" db="EMBL/GenBank/DDBJ databases">
        <title>Genome sequence of Parvularcula bermudensis HTCC2503.</title>
        <authorList>
            <person name="Kang D.-M."/>
            <person name="Oh H.-M."/>
            <person name="Cho J.-C."/>
        </authorList>
    </citation>
    <scope>NUCLEOTIDE SEQUENCE [LARGE SCALE GENOMIC DNA]</scope>
    <source>
        <strain evidence="10">ATCC BAA-594 / HTCC2503 / KCTC 12087</strain>
    </source>
</reference>
<proteinExistence type="inferred from homology"/>
<name>E0TCQ0_PARBH</name>
<dbReference type="GO" id="GO:0046872">
    <property type="term" value="F:metal ion binding"/>
    <property type="evidence" value="ECO:0007669"/>
    <property type="project" value="UniProtKB-KW"/>
</dbReference>
<dbReference type="InterPro" id="IPR035680">
    <property type="entry name" value="Clx_II_MBL"/>
</dbReference>
<evidence type="ECO:0000256" key="6">
    <source>
        <dbReference type="ARBA" id="ARBA00022833"/>
    </source>
</evidence>
<keyword evidence="10" id="KW-1185">Reference proteome</keyword>
<dbReference type="Pfam" id="PF16123">
    <property type="entry name" value="HAGH_C"/>
    <property type="match status" value="1"/>
</dbReference>
<comment type="function">
    <text evidence="7">Thiolesterase that catalyzes the hydrolysis of S-D-lactoyl-glutathione to form glutathione and D-lactic acid.</text>
</comment>
<dbReference type="SUPFAM" id="SSF56281">
    <property type="entry name" value="Metallo-hydrolase/oxidoreductase"/>
    <property type="match status" value="1"/>
</dbReference>
<dbReference type="RefSeq" id="WP_013299613.1">
    <property type="nucleotide sequence ID" value="NC_014414.1"/>
</dbReference>
<feature type="binding site" evidence="7">
    <location>
        <position position="61"/>
    </location>
    <ligand>
        <name>Zn(2+)</name>
        <dbReference type="ChEBI" id="CHEBI:29105"/>
        <label>1</label>
    </ligand>
</feature>
<evidence type="ECO:0000313" key="10">
    <source>
        <dbReference type="Proteomes" id="UP000001302"/>
    </source>
</evidence>
<dbReference type="PANTHER" id="PTHR43705:SF1">
    <property type="entry name" value="HYDROXYACYLGLUTATHIONE HYDROLASE GLOB"/>
    <property type="match status" value="1"/>
</dbReference>
<dbReference type="STRING" id="314260.PB2503_02812"/>
<feature type="binding site" evidence="7">
    <location>
        <position position="176"/>
    </location>
    <ligand>
        <name>Zn(2+)</name>
        <dbReference type="ChEBI" id="CHEBI:29105"/>
        <label>2</label>
    </ligand>
</feature>
<dbReference type="Pfam" id="PF00753">
    <property type="entry name" value="Lactamase_B"/>
    <property type="match status" value="1"/>
</dbReference>
<comment type="cofactor">
    <cofactor evidence="7">
        <name>Zn(2+)</name>
        <dbReference type="ChEBI" id="CHEBI:29105"/>
    </cofactor>
    <text evidence="7">Binds 2 Zn(2+) ions per subunit.</text>
</comment>
<comment type="pathway">
    <text evidence="2 7">Secondary metabolite metabolism; methylglyoxal degradation; (R)-lactate from methylglyoxal: step 2/2.</text>
</comment>
<dbReference type="Proteomes" id="UP000001302">
    <property type="component" value="Chromosome"/>
</dbReference>
<feature type="binding site" evidence="7">
    <location>
        <position position="63"/>
    </location>
    <ligand>
        <name>Zn(2+)</name>
        <dbReference type="ChEBI" id="CHEBI:29105"/>
        <label>1</label>
    </ligand>
</feature>
<dbReference type="InterPro" id="IPR001279">
    <property type="entry name" value="Metallo-B-lactamas"/>
</dbReference>
<dbReference type="HOGENOM" id="CLU_030571_4_1_5"/>
<feature type="binding site" evidence="7">
    <location>
        <position position="119"/>
    </location>
    <ligand>
        <name>Zn(2+)</name>
        <dbReference type="ChEBI" id="CHEBI:29105"/>
        <label>1</label>
    </ligand>
</feature>
<keyword evidence="6 7" id="KW-0862">Zinc</keyword>
<evidence type="ECO:0000259" key="8">
    <source>
        <dbReference type="SMART" id="SM00849"/>
    </source>
</evidence>
<dbReference type="OrthoDB" id="9802248at2"/>
<dbReference type="CDD" id="cd07723">
    <property type="entry name" value="hydroxyacylglutathione_hydrolase_MBL-fold"/>
    <property type="match status" value="1"/>
</dbReference>
<dbReference type="Gene3D" id="3.60.15.10">
    <property type="entry name" value="Ribonuclease Z/Hydroxyacylglutathione hydrolase-like"/>
    <property type="match status" value="1"/>
</dbReference>
<dbReference type="KEGG" id="pbr:PB2503_02812"/>
<evidence type="ECO:0000256" key="5">
    <source>
        <dbReference type="ARBA" id="ARBA00022801"/>
    </source>
</evidence>
<feature type="binding site" evidence="7">
    <location>
        <position position="138"/>
    </location>
    <ligand>
        <name>Zn(2+)</name>
        <dbReference type="ChEBI" id="CHEBI:29105"/>
        <label>2</label>
    </ligand>
</feature>
<evidence type="ECO:0000313" key="9">
    <source>
        <dbReference type="EMBL" id="ADM08639.1"/>
    </source>
</evidence>
<dbReference type="HAMAP" id="MF_01374">
    <property type="entry name" value="Glyoxalase_2"/>
    <property type="match status" value="1"/>
</dbReference>
<comment type="subunit">
    <text evidence="7">Monomer.</text>
</comment>
<dbReference type="InterPro" id="IPR017782">
    <property type="entry name" value="Hydroxyacylglutathione_Hdrlase"/>
</dbReference>
<keyword evidence="5 7" id="KW-0378">Hydrolase</keyword>
<dbReference type="GO" id="GO:0004416">
    <property type="term" value="F:hydroxyacylglutathione hydrolase activity"/>
    <property type="evidence" value="ECO:0007669"/>
    <property type="project" value="UniProtKB-UniRule"/>
</dbReference>
<organism evidence="9 10">
    <name type="scientific">Parvularcula bermudensis (strain ATCC BAA-594 / HTCC2503 / KCTC 12087)</name>
    <dbReference type="NCBI Taxonomy" id="314260"/>
    <lineage>
        <taxon>Bacteria</taxon>
        <taxon>Pseudomonadati</taxon>
        <taxon>Pseudomonadota</taxon>
        <taxon>Alphaproteobacteria</taxon>
        <taxon>Parvularculales</taxon>
        <taxon>Parvularculaceae</taxon>
        <taxon>Parvularcula</taxon>
    </lineage>
</organism>
<reference evidence="9 10" key="2">
    <citation type="journal article" date="2011" name="J. Bacteriol.">
        <title>Complete genome sequence of strain HTCC2503T of Parvularcula bermudensis, the type species of the order "Parvularculales" in the class Alphaproteobacteria.</title>
        <authorList>
            <person name="Oh H.M."/>
            <person name="Kang I."/>
            <person name="Vergin K.L."/>
            <person name="Kang D."/>
            <person name="Rhee K.H."/>
            <person name="Giovannoni S.J."/>
            <person name="Cho J.C."/>
        </authorList>
    </citation>
    <scope>NUCLEOTIDE SEQUENCE [LARGE SCALE GENOMIC DNA]</scope>
    <source>
        <strain evidence="10">ATCC BAA-594 / HTCC2503 / KCTC 12087</strain>
    </source>
</reference>
<dbReference type="InterPro" id="IPR036866">
    <property type="entry name" value="RibonucZ/Hydroxyglut_hydro"/>
</dbReference>
<dbReference type="InterPro" id="IPR032282">
    <property type="entry name" value="HAGH_C"/>
</dbReference>
<dbReference type="NCBIfam" id="TIGR03413">
    <property type="entry name" value="GSH_gloB"/>
    <property type="match status" value="1"/>
</dbReference>
<accession>E0TCQ0</accession>
<gene>
    <name evidence="7" type="primary">gloB</name>
    <name evidence="9" type="ordered locus">PB2503_02812</name>
</gene>
<keyword evidence="4 7" id="KW-0479">Metal-binding</keyword>
<dbReference type="SMART" id="SM00849">
    <property type="entry name" value="Lactamase_B"/>
    <property type="match status" value="1"/>
</dbReference>
<feature type="binding site" evidence="7">
    <location>
        <position position="138"/>
    </location>
    <ligand>
        <name>Zn(2+)</name>
        <dbReference type="ChEBI" id="CHEBI:29105"/>
        <label>1</label>
    </ligand>
</feature>
<dbReference type="GO" id="GO:0019243">
    <property type="term" value="P:methylglyoxal catabolic process to D-lactate via S-lactoyl-glutathione"/>
    <property type="evidence" value="ECO:0007669"/>
    <property type="project" value="UniProtKB-UniRule"/>
</dbReference>
<comment type="similarity">
    <text evidence="3 7">Belongs to the metallo-beta-lactamase superfamily. Glyoxalase II family.</text>
</comment>
<protein>
    <recommendedName>
        <fullName evidence="7">Hydroxyacylglutathione hydrolase</fullName>
        <ecNumber evidence="7">3.1.2.6</ecNumber>
    </recommendedName>
    <alternativeName>
        <fullName evidence="7">Glyoxalase II</fullName>
        <shortName evidence="7">Glx II</shortName>
    </alternativeName>
</protein>
<dbReference type="EC" id="3.1.2.6" evidence="7"/>
<feature type="domain" description="Metallo-beta-lactamase" evidence="8">
    <location>
        <begin position="18"/>
        <end position="176"/>
    </location>
</feature>
<dbReference type="PANTHER" id="PTHR43705">
    <property type="entry name" value="HYDROXYACYLGLUTATHIONE HYDROLASE"/>
    <property type="match status" value="1"/>
</dbReference>
<feature type="binding site" evidence="7">
    <location>
        <position position="65"/>
    </location>
    <ligand>
        <name>Zn(2+)</name>
        <dbReference type="ChEBI" id="CHEBI:29105"/>
        <label>2</label>
    </ligand>
</feature>
<comment type="catalytic activity">
    <reaction evidence="1 7">
        <text>an S-(2-hydroxyacyl)glutathione + H2O = a 2-hydroxy carboxylate + glutathione + H(+)</text>
        <dbReference type="Rhea" id="RHEA:21864"/>
        <dbReference type="ChEBI" id="CHEBI:15377"/>
        <dbReference type="ChEBI" id="CHEBI:15378"/>
        <dbReference type="ChEBI" id="CHEBI:57925"/>
        <dbReference type="ChEBI" id="CHEBI:58896"/>
        <dbReference type="ChEBI" id="CHEBI:71261"/>
        <dbReference type="EC" id="3.1.2.6"/>
    </reaction>
</comment>
<evidence type="ECO:0000256" key="1">
    <source>
        <dbReference type="ARBA" id="ARBA00001623"/>
    </source>
</evidence>
<dbReference type="UniPathway" id="UPA00619">
    <property type="reaction ID" value="UER00676"/>
</dbReference>